<dbReference type="EMBL" id="RHLK01000007">
    <property type="protein sequence ID" value="MVP00545.1"/>
    <property type="molecule type" value="Genomic_DNA"/>
</dbReference>
<proteinExistence type="predicted"/>
<feature type="signal peptide" evidence="1">
    <location>
        <begin position="1"/>
        <end position="24"/>
    </location>
</feature>
<comment type="caution">
    <text evidence="3">The sequence shown here is derived from an EMBL/GenBank/DDBJ whole genome shotgun (WGS) entry which is preliminary data.</text>
</comment>
<dbReference type="Proteomes" id="UP000490800">
    <property type="component" value="Unassembled WGS sequence"/>
</dbReference>
<accession>A0A7X3FIW4</accession>
<organism evidence="3 4">
    <name type="scientific">Paenibacillus lutrae</name>
    <dbReference type="NCBI Taxonomy" id="2078573"/>
    <lineage>
        <taxon>Bacteria</taxon>
        <taxon>Bacillati</taxon>
        <taxon>Bacillota</taxon>
        <taxon>Bacilli</taxon>
        <taxon>Bacillales</taxon>
        <taxon>Paenibacillaceae</taxon>
        <taxon>Paenibacillus</taxon>
    </lineage>
</organism>
<keyword evidence="4" id="KW-1185">Reference proteome</keyword>
<feature type="chain" id="PRO_5031490911" description="Copper amine oxidase-like N-terminal domain-containing protein" evidence="1">
    <location>
        <begin position="25"/>
        <end position="241"/>
    </location>
</feature>
<evidence type="ECO:0000259" key="2">
    <source>
        <dbReference type="Pfam" id="PF07833"/>
    </source>
</evidence>
<keyword evidence="1" id="KW-0732">Signal</keyword>
<evidence type="ECO:0000256" key="1">
    <source>
        <dbReference type="SAM" id="SignalP"/>
    </source>
</evidence>
<dbReference type="InterPro" id="IPR036582">
    <property type="entry name" value="Mao_N_sf"/>
</dbReference>
<dbReference type="Pfam" id="PF07833">
    <property type="entry name" value="Cu_amine_oxidN1"/>
    <property type="match status" value="1"/>
</dbReference>
<name>A0A7X3FIW4_9BACL</name>
<sequence length="241" mass="26899">MKKWILAGGLSAALLVGASVGAYAASNLDVIQAYLNKSLQVEVNGIVSVMKDEQGNVLQPITYEGNTYLPARSIANSLDMEVSWDGANNRVTLTDSPYITVSEDEAEVLNQYGYTFQVPAWVHNLRLDILSDENLKTIQEDSSLDKRVQSVVFVQYMIQDENVHRLHDEIARIEVYKAADWEKKKTEPGAGAVLKQSGQYVYTVVKAEKPDLEAGTRDAKGYEDLSAWLSLQNYYLNLTEK</sequence>
<dbReference type="RefSeq" id="WP_157336253.1">
    <property type="nucleotide sequence ID" value="NZ_RHLK01000007.1"/>
</dbReference>
<reference evidence="3 4" key="1">
    <citation type="journal article" date="2019" name="Microorganisms">
        <title>Paenibacillus lutrae sp. nov., A Chitinolytic Species Isolated from A River Otter in Castril Natural Park, Granada, Spain.</title>
        <authorList>
            <person name="Rodriguez M."/>
            <person name="Reina J.C."/>
            <person name="Bejar V."/>
            <person name="Llamas I."/>
        </authorList>
    </citation>
    <scope>NUCLEOTIDE SEQUENCE [LARGE SCALE GENOMIC DNA]</scope>
    <source>
        <strain evidence="3 4">N10</strain>
    </source>
</reference>
<evidence type="ECO:0000313" key="3">
    <source>
        <dbReference type="EMBL" id="MVP00545.1"/>
    </source>
</evidence>
<protein>
    <recommendedName>
        <fullName evidence="2">Copper amine oxidase-like N-terminal domain-containing protein</fullName>
    </recommendedName>
</protein>
<feature type="domain" description="Copper amine oxidase-like N-terminal" evidence="2">
    <location>
        <begin position="58"/>
        <end position="120"/>
    </location>
</feature>
<gene>
    <name evidence="3" type="ORF">EDM21_13590</name>
</gene>
<dbReference type="AlphaFoldDB" id="A0A7X3FIW4"/>
<dbReference type="InterPro" id="IPR012854">
    <property type="entry name" value="Cu_amine_oxidase-like_N"/>
</dbReference>
<dbReference type="SUPFAM" id="SSF55383">
    <property type="entry name" value="Copper amine oxidase, domain N"/>
    <property type="match status" value="1"/>
</dbReference>
<evidence type="ECO:0000313" key="4">
    <source>
        <dbReference type="Proteomes" id="UP000490800"/>
    </source>
</evidence>
<dbReference type="OrthoDB" id="337615at2"/>